<dbReference type="Proteomes" id="UP001431235">
    <property type="component" value="Unassembled WGS sequence"/>
</dbReference>
<proteinExistence type="predicted"/>
<gene>
    <name evidence="5" type="ORF">K5L01_12850</name>
</gene>
<keyword evidence="2" id="KW-0472">Membrane</keyword>
<dbReference type="Pfam" id="PF04773">
    <property type="entry name" value="FecR"/>
    <property type="match status" value="1"/>
</dbReference>
<dbReference type="Pfam" id="PF16220">
    <property type="entry name" value="DUF4880"/>
    <property type="match status" value="1"/>
</dbReference>
<comment type="caution">
    <text evidence="5">The sequence shown here is derived from an EMBL/GenBank/DDBJ whole genome shotgun (WGS) entry which is preliminary data.</text>
</comment>
<reference evidence="5 6" key="1">
    <citation type="submission" date="2021-08" db="EMBL/GenBank/DDBJ databases">
        <title>Novel members of of the genus Stenotrophomonas from differernt environment.</title>
        <authorList>
            <person name="Deng Y."/>
        </authorList>
    </citation>
    <scope>NUCLEOTIDE SEQUENCE [LARGE SCALE GENOMIC DNA]</scope>
    <source>
        <strain evidence="5 6">CPCC 101365</strain>
    </source>
</reference>
<keyword evidence="2" id="KW-1133">Transmembrane helix</keyword>
<accession>A0ABT0SJL7</accession>
<dbReference type="PANTHER" id="PTHR30273:SF2">
    <property type="entry name" value="PROTEIN FECR"/>
    <property type="match status" value="1"/>
</dbReference>
<dbReference type="InterPro" id="IPR012373">
    <property type="entry name" value="Ferrdict_sens_TM"/>
</dbReference>
<dbReference type="Gene3D" id="3.55.50.30">
    <property type="match status" value="1"/>
</dbReference>
<evidence type="ECO:0000256" key="2">
    <source>
        <dbReference type="SAM" id="Phobius"/>
    </source>
</evidence>
<dbReference type="PANTHER" id="PTHR30273">
    <property type="entry name" value="PERIPLASMIC SIGNAL SENSOR AND SIGMA FACTOR ACTIVATOR FECR-RELATED"/>
    <property type="match status" value="1"/>
</dbReference>
<feature type="domain" description="FecR protein" evidence="3">
    <location>
        <begin position="128"/>
        <end position="221"/>
    </location>
</feature>
<evidence type="ECO:0000313" key="6">
    <source>
        <dbReference type="Proteomes" id="UP001431235"/>
    </source>
</evidence>
<feature type="domain" description="FecR N-terminal" evidence="4">
    <location>
        <begin position="14"/>
        <end position="56"/>
    </location>
</feature>
<sequence length="346" mass="37528">MNTPPKDLRKAALQAASDWLIRLQDDDVPATELEAWALWMAASPDHASAFDDLAALWAAAGTLDPAALDAARATPAPAPAPASTARTGRRPRRAAGRWLAVAASAAVFCVAGLWALQQRAPAGATAQTFATAIGEQRRVVLADGSTLELDAASQVQVRYDARQRDVALLRGRAHFSVAHEPRRPFVVDAEGVRSRALGTRFSVDRDRRDTVTVVVDEGRVQVDNGHHDRYEAGRGEMVRFDPRTGLQAPQTVNAELAMAWRQGEVVYQGEPLSRVIDDLNRYSATPIRLQDAALGELRVTGRWELAGIDRWVDGLARALRLRVQRDTDRILLLRTGTASSGGLADG</sequence>
<feature type="compositionally biased region" description="Low complexity" evidence="1">
    <location>
        <begin position="71"/>
        <end position="86"/>
    </location>
</feature>
<dbReference type="InterPro" id="IPR006860">
    <property type="entry name" value="FecR"/>
</dbReference>
<dbReference type="EMBL" id="JAIKTS010000004">
    <property type="protein sequence ID" value="MCL7715531.1"/>
    <property type="molecule type" value="Genomic_DNA"/>
</dbReference>
<evidence type="ECO:0000256" key="1">
    <source>
        <dbReference type="SAM" id="MobiDB-lite"/>
    </source>
</evidence>
<keyword evidence="6" id="KW-1185">Reference proteome</keyword>
<dbReference type="InterPro" id="IPR032623">
    <property type="entry name" value="FecR_N"/>
</dbReference>
<evidence type="ECO:0000259" key="3">
    <source>
        <dbReference type="Pfam" id="PF04773"/>
    </source>
</evidence>
<feature type="transmembrane region" description="Helical" evidence="2">
    <location>
        <begin position="98"/>
        <end position="116"/>
    </location>
</feature>
<dbReference type="RefSeq" id="WP_250064947.1">
    <property type="nucleotide sequence ID" value="NZ_JAIKTS010000004.1"/>
</dbReference>
<dbReference type="PIRSF" id="PIRSF018266">
    <property type="entry name" value="FecR"/>
    <property type="match status" value="1"/>
</dbReference>
<evidence type="ECO:0000259" key="4">
    <source>
        <dbReference type="Pfam" id="PF16220"/>
    </source>
</evidence>
<keyword evidence="2" id="KW-0812">Transmembrane</keyword>
<protein>
    <submittedName>
        <fullName evidence="5">FecR domain-containing protein</fullName>
    </submittedName>
</protein>
<name>A0ABT0SJL7_9GAMM</name>
<evidence type="ECO:0000313" key="5">
    <source>
        <dbReference type="EMBL" id="MCL7715531.1"/>
    </source>
</evidence>
<feature type="region of interest" description="Disordered" evidence="1">
    <location>
        <begin position="71"/>
        <end position="90"/>
    </location>
</feature>
<dbReference type="Gene3D" id="2.60.120.1440">
    <property type="match status" value="1"/>
</dbReference>
<organism evidence="5 6">
    <name type="scientific">Stenotrophomonas mori</name>
    <dbReference type="NCBI Taxonomy" id="2871096"/>
    <lineage>
        <taxon>Bacteria</taxon>
        <taxon>Pseudomonadati</taxon>
        <taxon>Pseudomonadota</taxon>
        <taxon>Gammaproteobacteria</taxon>
        <taxon>Lysobacterales</taxon>
        <taxon>Lysobacteraceae</taxon>
        <taxon>Stenotrophomonas</taxon>
    </lineage>
</organism>